<name>A0ABU9B4G5_9BURK</name>
<feature type="region of interest" description="Disordered" evidence="10">
    <location>
        <begin position="1"/>
        <end position="23"/>
    </location>
</feature>
<dbReference type="Proteomes" id="UP001368500">
    <property type="component" value="Unassembled WGS sequence"/>
</dbReference>
<organism evidence="13 14">
    <name type="scientific">Pseudaquabacterium rugosum</name>
    <dbReference type="NCBI Taxonomy" id="2984194"/>
    <lineage>
        <taxon>Bacteria</taxon>
        <taxon>Pseudomonadati</taxon>
        <taxon>Pseudomonadota</taxon>
        <taxon>Betaproteobacteria</taxon>
        <taxon>Burkholderiales</taxon>
        <taxon>Sphaerotilaceae</taxon>
        <taxon>Pseudaquabacterium</taxon>
    </lineage>
</organism>
<dbReference type="SUPFAM" id="SSF52343">
    <property type="entry name" value="Ferredoxin reductase-like, C-terminal NADP-linked domain"/>
    <property type="match status" value="1"/>
</dbReference>
<keyword evidence="8" id="KW-0411">Iron-sulfur</keyword>
<evidence type="ECO:0000313" key="14">
    <source>
        <dbReference type="Proteomes" id="UP001368500"/>
    </source>
</evidence>
<evidence type="ECO:0000256" key="3">
    <source>
        <dbReference type="ARBA" id="ARBA00022714"/>
    </source>
</evidence>
<dbReference type="InterPro" id="IPR036010">
    <property type="entry name" value="2Fe-2S_ferredoxin-like_sf"/>
</dbReference>
<dbReference type="PROSITE" id="PS51384">
    <property type="entry name" value="FAD_FR"/>
    <property type="match status" value="1"/>
</dbReference>
<dbReference type="PANTHER" id="PTHR47354:SF6">
    <property type="entry name" value="NADH OXIDOREDUCTASE HCR"/>
    <property type="match status" value="1"/>
</dbReference>
<dbReference type="CDD" id="cd00207">
    <property type="entry name" value="fer2"/>
    <property type="match status" value="1"/>
</dbReference>
<gene>
    <name evidence="13" type="ORF">AACH11_02110</name>
</gene>
<dbReference type="Gene3D" id="3.10.20.30">
    <property type="match status" value="1"/>
</dbReference>
<dbReference type="CDD" id="cd06215">
    <property type="entry name" value="FNR_iron_sulfur_binding_1"/>
    <property type="match status" value="1"/>
</dbReference>
<keyword evidence="5" id="KW-0274">FAD</keyword>
<proteinExistence type="inferred from homology"/>
<comment type="caution">
    <text evidence="13">The sequence shown here is derived from an EMBL/GenBank/DDBJ whole genome shotgun (WGS) entry which is preliminary data.</text>
</comment>
<dbReference type="InterPro" id="IPR039261">
    <property type="entry name" value="FNR_nucleotide-bd"/>
</dbReference>
<evidence type="ECO:0000313" key="13">
    <source>
        <dbReference type="EMBL" id="MEK8024762.1"/>
    </source>
</evidence>
<keyword evidence="7" id="KW-0408">Iron</keyword>
<protein>
    <submittedName>
        <fullName evidence="13">Hybrid-cluster NAD(P)-dependent oxidoreductase</fullName>
    </submittedName>
</protein>
<keyword evidence="3" id="KW-0001">2Fe-2S</keyword>
<evidence type="ECO:0000256" key="9">
    <source>
        <dbReference type="ARBA" id="ARBA00061434"/>
    </source>
</evidence>
<evidence type="ECO:0000256" key="8">
    <source>
        <dbReference type="ARBA" id="ARBA00023014"/>
    </source>
</evidence>
<feature type="domain" description="FAD-binding FR-type" evidence="12">
    <location>
        <begin position="27"/>
        <end position="130"/>
    </location>
</feature>
<reference evidence="13 14" key="1">
    <citation type="submission" date="2024-04" db="EMBL/GenBank/DDBJ databases">
        <title>Novel species of the genus Ideonella isolated from streams.</title>
        <authorList>
            <person name="Lu H."/>
        </authorList>
    </citation>
    <scope>NUCLEOTIDE SEQUENCE [LARGE SCALE GENOMIC DNA]</scope>
    <source>
        <strain evidence="13 14">BYS139W</strain>
    </source>
</reference>
<evidence type="ECO:0000256" key="1">
    <source>
        <dbReference type="ARBA" id="ARBA00001974"/>
    </source>
</evidence>
<feature type="compositionally biased region" description="Pro residues" evidence="10">
    <location>
        <begin position="14"/>
        <end position="23"/>
    </location>
</feature>
<dbReference type="Pfam" id="PF00970">
    <property type="entry name" value="FAD_binding_6"/>
    <property type="match status" value="1"/>
</dbReference>
<dbReference type="Gene3D" id="2.40.30.10">
    <property type="entry name" value="Translation factors"/>
    <property type="match status" value="1"/>
</dbReference>
<feature type="domain" description="2Fe-2S ferredoxin-type" evidence="11">
    <location>
        <begin position="334"/>
        <end position="418"/>
    </location>
</feature>
<dbReference type="EMBL" id="JBBUTF010000002">
    <property type="protein sequence ID" value="MEK8024762.1"/>
    <property type="molecule type" value="Genomic_DNA"/>
</dbReference>
<dbReference type="InterPro" id="IPR017938">
    <property type="entry name" value="Riboflavin_synthase-like_b-brl"/>
</dbReference>
<dbReference type="PROSITE" id="PS00197">
    <property type="entry name" value="2FE2S_FER_1"/>
    <property type="match status" value="1"/>
</dbReference>
<evidence type="ECO:0000256" key="10">
    <source>
        <dbReference type="SAM" id="MobiDB-lite"/>
    </source>
</evidence>
<keyword evidence="14" id="KW-1185">Reference proteome</keyword>
<keyword evidence="2" id="KW-0285">Flavoprotein</keyword>
<dbReference type="RefSeq" id="WP_341372535.1">
    <property type="nucleotide sequence ID" value="NZ_JBBUTF010000002.1"/>
</dbReference>
<accession>A0ABU9B4G5</accession>
<dbReference type="InterPro" id="IPR017927">
    <property type="entry name" value="FAD-bd_FR_type"/>
</dbReference>
<dbReference type="Pfam" id="PF00175">
    <property type="entry name" value="NAD_binding_1"/>
    <property type="match status" value="1"/>
</dbReference>
<dbReference type="InterPro" id="IPR001433">
    <property type="entry name" value="OxRdtase_FAD/NAD-bd"/>
</dbReference>
<sequence>MSSPSLPTAEAVPAPDPAVALPPPWGGDDEWLQCVAVVQETHDVRSFVLRPVEARSWRYRPGQFITLALDIDGQRIWRSYTLSSSPTRPDSVAITVKRVPGGPVSNWLHERLKPGMRLSVSGPAGEFCPPAGPLQAPARGQLYLSAGSGITPLMSMARSWADLGTDVDLHFLHAARTPADRIFGAELDWLATRLPRWRSTLLCEQATPGWHGPVGRIDLALLRRQVPDLLDREVWCCGPAPFMAAVRALLAEAGFDPSRYHEESFSFGAAAQPVVATPAPAPAPLPAAATQPPGTATEAVVPATSPAAAPAPQAAPAAAAPAAAVSSSPDTARYTVTLSKRGERFDCGADETVLQAAQRAGVRWPFACANGVCGTCRTQRSAGEVQMSQNGGLRPREVAQGWFLPCCSRPLGDLTLER</sequence>
<evidence type="ECO:0000256" key="7">
    <source>
        <dbReference type="ARBA" id="ARBA00023004"/>
    </source>
</evidence>
<evidence type="ECO:0000259" key="11">
    <source>
        <dbReference type="PROSITE" id="PS51085"/>
    </source>
</evidence>
<dbReference type="InterPro" id="IPR006058">
    <property type="entry name" value="2Fe2S_fd_BS"/>
</dbReference>
<dbReference type="Gene3D" id="3.40.50.80">
    <property type="entry name" value="Nucleotide-binding domain of ferredoxin-NADP reductase (FNR) module"/>
    <property type="match status" value="1"/>
</dbReference>
<evidence type="ECO:0000259" key="12">
    <source>
        <dbReference type="PROSITE" id="PS51384"/>
    </source>
</evidence>
<evidence type="ECO:0000256" key="2">
    <source>
        <dbReference type="ARBA" id="ARBA00022630"/>
    </source>
</evidence>
<keyword evidence="6" id="KW-0560">Oxidoreductase</keyword>
<comment type="similarity">
    <text evidence="9">In the N-terminal section; belongs to the FAD-binding oxidoreductase type 6 family.</text>
</comment>
<dbReference type="InterPro" id="IPR050415">
    <property type="entry name" value="MRET"/>
</dbReference>
<evidence type="ECO:0000256" key="4">
    <source>
        <dbReference type="ARBA" id="ARBA00022723"/>
    </source>
</evidence>
<keyword evidence="4" id="KW-0479">Metal-binding</keyword>
<dbReference type="InterPro" id="IPR001041">
    <property type="entry name" value="2Fe-2S_ferredoxin-type"/>
</dbReference>
<dbReference type="PANTHER" id="PTHR47354">
    <property type="entry name" value="NADH OXIDOREDUCTASE HCR"/>
    <property type="match status" value="1"/>
</dbReference>
<dbReference type="PROSITE" id="PS51085">
    <property type="entry name" value="2FE2S_FER_2"/>
    <property type="match status" value="1"/>
</dbReference>
<comment type="cofactor">
    <cofactor evidence="1">
        <name>FAD</name>
        <dbReference type="ChEBI" id="CHEBI:57692"/>
    </cofactor>
</comment>
<evidence type="ECO:0000256" key="6">
    <source>
        <dbReference type="ARBA" id="ARBA00023002"/>
    </source>
</evidence>
<dbReference type="Pfam" id="PF00111">
    <property type="entry name" value="Fer2"/>
    <property type="match status" value="1"/>
</dbReference>
<dbReference type="InterPro" id="IPR008333">
    <property type="entry name" value="Cbr1-like_FAD-bd_dom"/>
</dbReference>
<dbReference type="InterPro" id="IPR012675">
    <property type="entry name" value="Beta-grasp_dom_sf"/>
</dbReference>
<dbReference type="SUPFAM" id="SSF54292">
    <property type="entry name" value="2Fe-2S ferredoxin-like"/>
    <property type="match status" value="1"/>
</dbReference>
<evidence type="ECO:0000256" key="5">
    <source>
        <dbReference type="ARBA" id="ARBA00022827"/>
    </source>
</evidence>
<dbReference type="PRINTS" id="PR00410">
    <property type="entry name" value="PHEHYDRXLASE"/>
</dbReference>
<dbReference type="SUPFAM" id="SSF63380">
    <property type="entry name" value="Riboflavin synthase domain-like"/>
    <property type="match status" value="1"/>
</dbReference>